<dbReference type="InterPro" id="IPR036779">
    <property type="entry name" value="LysM_dom_sf"/>
</dbReference>
<feature type="domain" description="LysM" evidence="2">
    <location>
        <begin position="181"/>
        <end position="225"/>
    </location>
</feature>
<dbReference type="Pfam" id="PF01476">
    <property type="entry name" value="LysM"/>
    <property type="match status" value="2"/>
</dbReference>
<proteinExistence type="predicted"/>
<dbReference type="InterPro" id="IPR011055">
    <property type="entry name" value="Dup_hybrid_motif"/>
</dbReference>
<evidence type="ECO:0000313" key="3">
    <source>
        <dbReference type="EMBL" id="OHA62854.1"/>
    </source>
</evidence>
<dbReference type="EMBL" id="MHTO01000002">
    <property type="protein sequence ID" value="OHA62854.1"/>
    <property type="molecule type" value="Genomic_DNA"/>
</dbReference>
<keyword evidence="1" id="KW-1133">Transmembrane helix</keyword>
<dbReference type="Gene3D" id="3.10.350.10">
    <property type="entry name" value="LysM domain"/>
    <property type="match status" value="2"/>
</dbReference>
<dbReference type="PANTHER" id="PTHR21666">
    <property type="entry name" value="PEPTIDASE-RELATED"/>
    <property type="match status" value="1"/>
</dbReference>
<evidence type="ECO:0000256" key="1">
    <source>
        <dbReference type="SAM" id="Phobius"/>
    </source>
</evidence>
<dbReference type="Gene3D" id="2.70.70.10">
    <property type="entry name" value="Glucose Permease (Domain IIA)"/>
    <property type="match status" value="1"/>
</dbReference>
<dbReference type="InterPro" id="IPR016047">
    <property type="entry name" value="M23ase_b-sheet_dom"/>
</dbReference>
<dbReference type="Pfam" id="PF01551">
    <property type="entry name" value="Peptidase_M23"/>
    <property type="match status" value="1"/>
</dbReference>
<gene>
    <name evidence="3" type="ORF">A2117_02680</name>
</gene>
<organism evidence="3 4">
    <name type="scientific">Candidatus Wildermuthbacteria bacterium GWA2_46_15</name>
    <dbReference type="NCBI Taxonomy" id="1802443"/>
    <lineage>
        <taxon>Bacteria</taxon>
        <taxon>Candidatus Wildermuthiibacteriota</taxon>
    </lineage>
</organism>
<name>A0A1G2QQF1_9BACT</name>
<dbReference type="PROSITE" id="PS51782">
    <property type="entry name" value="LYSM"/>
    <property type="match status" value="2"/>
</dbReference>
<comment type="caution">
    <text evidence="3">The sequence shown here is derived from an EMBL/GenBank/DDBJ whole genome shotgun (WGS) entry which is preliminary data.</text>
</comment>
<sequence>MDGIIPSFFRKISNLKGLGRKTIHRFLGSRKDPLLYLGGLAVVLLVSTLFLPNPINKAAFSAGLTQPPSKGNTNYYLTLGPSAGVFQLPDSYLIQKNSLKAVLPTGIVKPQVLATLSGTEEELYDSRRGVIEYTVAEGDTLGSIAQQFNLSLETILWANNLNKNSVISLGKKLVILPVSGVLHVVGPGDTLSDIVIKYKGNLSETIAFNELTNENEVFAGDIVIVPGGQLPPPLVKKPASTWAPLVAGYFICPISAPCRVTQGLHWYNAIDFSHGQCGEPVYAAASGRVQKVKLTTSTSRWAFGGAGNHITVLHPNGVVTFYGHLLSAIVTPGDEVSKGQIIGYMGGGKGMAGAGLSTGCHVHFGVVGAKNPFAP</sequence>
<dbReference type="PANTHER" id="PTHR21666:SF270">
    <property type="entry name" value="MUREIN HYDROLASE ACTIVATOR ENVC"/>
    <property type="match status" value="1"/>
</dbReference>
<dbReference type="Proteomes" id="UP000179245">
    <property type="component" value="Unassembled WGS sequence"/>
</dbReference>
<dbReference type="SUPFAM" id="SSF51261">
    <property type="entry name" value="Duplicated hybrid motif"/>
    <property type="match status" value="1"/>
</dbReference>
<dbReference type="GO" id="GO:0004222">
    <property type="term" value="F:metalloendopeptidase activity"/>
    <property type="evidence" value="ECO:0007669"/>
    <property type="project" value="TreeGrafter"/>
</dbReference>
<reference evidence="3 4" key="1">
    <citation type="journal article" date="2016" name="Nat. Commun.">
        <title>Thousands of microbial genomes shed light on interconnected biogeochemical processes in an aquifer system.</title>
        <authorList>
            <person name="Anantharaman K."/>
            <person name="Brown C.T."/>
            <person name="Hug L.A."/>
            <person name="Sharon I."/>
            <person name="Castelle C.J."/>
            <person name="Probst A.J."/>
            <person name="Thomas B.C."/>
            <person name="Singh A."/>
            <person name="Wilkins M.J."/>
            <person name="Karaoz U."/>
            <person name="Brodie E.L."/>
            <person name="Williams K.H."/>
            <person name="Hubbard S.S."/>
            <person name="Banfield J.F."/>
        </authorList>
    </citation>
    <scope>NUCLEOTIDE SEQUENCE [LARGE SCALE GENOMIC DNA]</scope>
</reference>
<keyword evidence="1" id="KW-0472">Membrane</keyword>
<feature type="domain" description="LysM" evidence="2">
    <location>
        <begin position="131"/>
        <end position="175"/>
    </location>
</feature>
<dbReference type="InterPro" id="IPR050570">
    <property type="entry name" value="Cell_wall_metabolism_enzyme"/>
</dbReference>
<dbReference type="InterPro" id="IPR018392">
    <property type="entry name" value="LysM"/>
</dbReference>
<evidence type="ECO:0000313" key="4">
    <source>
        <dbReference type="Proteomes" id="UP000179245"/>
    </source>
</evidence>
<accession>A0A1G2QQF1</accession>
<dbReference type="STRING" id="1802443.A2117_02680"/>
<protein>
    <recommendedName>
        <fullName evidence="2">LysM domain-containing protein</fullName>
    </recommendedName>
</protein>
<dbReference type="SMART" id="SM00257">
    <property type="entry name" value="LysM"/>
    <property type="match status" value="2"/>
</dbReference>
<feature type="transmembrane region" description="Helical" evidence="1">
    <location>
        <begin position="34"/>
        <end position="51"/>
    </location>
</feature>
<dbReference type="AlphaFoldDB" id="A0A1G2QQF1"/>
<keyword evidence="1" id="KW-0812">Transmembrane</keyword>
<dbReference type="CDD" id="cd00118">
    <property type="entry name" value="LysM"/>
    <property type="match status" value="2"/>
</dbReference>
<dbReference type="CDD" id="cd12797">
    <property type="entry name" value="M23_peptidase"/>
    <property type="match status" value="1"/>
</dbReference>
<evidence type="ECO:0000259" key="2">
    <source>
        <dbReference type="PROSITE" id="PS51782"/>
    </source>
</evidence>